<name>A0ABT4UKB4_9BACT</name>
<comment type="caution">
    <text evidence="1">The sequence shown here is derived from an EMBL/GenBank/DDBJ whole genome shotgun (WGS) entry which is preliminary data.</text>
</comment>
<gene>
    <name evidence="1" type="ORF">O3P16_08050</name>
</gene>
<dbReference type="RefSeq" id="WP_407031081.1">
    <property type="nucleotide sequence ID" value="NZ_JAQGEF010000007.1"/>
</dbReference>
<protein>
    <submittedName>
        <fullName evidence="1">Uncharacterized protein</fullName>
    </submittedName>
</protein>
<accession>A0ABT4UKB4</accession>
<evidence type="ECO:0000313" key="1">
    <source>
        <dbReference type="EMBL" id="MDA3614757.1"/>
    </source>
</evidence>
<sequence>MNTVEIDKEDIENWQAEQNLFELKNRFSNARRIINAGGTCNIIRQDKVMNLTFSVHEFSNLEDFDKYYKDLTKYL</sequence>
<evidence type="ECO:0000313" key="2">
    <source>
        <dbReference type="Proteomes" id="UP001210231"/>
    </source>
</evidence>
<dbReference type="EMBL" id="JAQGEF010000007">
    <property type="protein sequence ID" value="MDA3614757.1"/>
    <property type="molecule type" value="Genomic_DNA"/>
</dbReference>
<reference evidence="1 2" key="1">
    <citation type="submission" date="2022-12" db="EMBL/GenBank/DDBJ databases">
        <title>Chitinophagaceae gen. sp. nov., a new member of the family Chitinophagaceae, isolated from soil in a chemical factory.</title>
        <authorList>
            <person name="Ke Z."/>
        </authorList>
    </citation>
    <scope>NUCLEOTIDE SEQUENCE [LARGE SCALE GENOMIC DNA]</scope>
    <source>
        <strain evidence="1 2">LY-5</strain>
    </source>
</reference>
<proteinExistence type="predicted"/>
<keyword evidence="2" id="KW-1185">Reference proteome</keyword>
<dbReference type="Proteomes" id="UP001210231">
    <property type="component" value="Unassembled WGS sequence"/>
</dbReference>
<organism evidence="1 2">
    <name type="scientific">Polluticaenibacter yanchengensis</name>
    <dbReference type="NCBI Taxonomy" id="3014562"/>
    <lineage>
        <taxon>Bacteria</taxon>
        <taxon>Pseudomonadati</taxon>
        <taxon>Bacteroidota</taxon>
        <taxon>Chitinophagia</taxon>
        <taxon>Chitinophagales</taxon>
        <taxon>Chitinophagaceae</taxon>
        <taxon>Polluticaenibacter</taxon>
    </lineage>
</organism>